<feature type="compositionally biased region" description="Polar residues" evidence="1">
    <location>
        <begin position="1"/>
        <end position="13"/>
    </location>
</feature>
<feature type="compositionally biased region" description="Basic residues" evidence="1">
    <location>
        <begin position="308"/>
        <end position="318"/>
    </location>
</feature>
<feature type="compositionally biased region" description="Basic and acidic residues" evidence="1">
    <location>
        <begin position="14"/>
        <end position="31"/>
    </location>
</feature>
<feature type="region of interest" description="Disordered" evidence="1">
    <location>
        <begin position="159"/>
        <end position="274"/>
    </location>
</feature>
<feature type="compositionally biased region" description="Acidic residues" evidence="1">
    <location>
        <begin position="241"/>
        <end position="250"/>
    </location>
</feature>
<evidence type="ECO:0000313" key="3">
    <source>
        <dbReference type="Proteomes" id="UP000827892"/>
    </source>
</evidence>
<feature type="compositionally biased region" description="Acidic residues" evidence="1">
    <location>
        <begin position="207"/>
        <end position="229"/>
    </location>
</feature>
<proteinExistence type="predicted"/>
<dbReference type="Proteomes" id="UP000827892">
    <property type="component" value="Chromosome II"/>
</dbReference>
<feature type="region of interest" description="Disordered" evidence="1">
    <location>
        <begin position="299"/>
        <end position="318"/>
    </location>
</feature>
<gene>
    <name evidence="2" type="ORF">L3Y34_019935</name>
</gene>
<reference evidence="2 3" key="1">
    <citation type="submission" date="2022-05" db="EMBL/GenBank/DDBJ databases">
        <title>Chromosome-level reference genomes for two strains of Caenorhabditis briggsae: an improved platform for comparative genomics.</title>
        <authorList>
            <person name="Stevens L."/>
            <person name="Andersen E.C."/>
        </authorList>
    </citation>
    <scope>NUCLEOTIDE SEQUENCE [LARGE SCALE GENOMIC DNA]</scope>
    <source>
        <strain evidence="2">QX1410_ONT</strain>
        <tissue evidence="2">Whole-organism</tissue>
    </source>
</reference>
<evidence type="ECO:0000256" key="1">
    <source>
        <dbReference type="SAM" id="MobiDB-lite"/>
    </source>
</evidence>
<evidence type="ECO:0000313" key="2">
    <source>
        <dbReference type="EMBL" id="ULU09088.1"/>
    </source>
</evidence>
<dbReference type="AlphaFoldDB" id="A0AAE9IWS2"/>
<name>A0AAE9IWS2_CAEBR</name>
<feature type="region of interest" description="Disordered" evidence="1">
    <location>
        <begin position="1"/>
        <end position="145"/>
    </location>
</feature>
<accession>A0AAE9IWS2</accession>
<feature type="compositionally biased region" description="Basic and acidic residues" evidence="1">
    <location>
        <begin position="106"/>
        <end position="120"/>
    </location>
</feature>
<organism evidence="2 3">
    <name type="scientific">Caenorhabditis briggsae</name>
    <dbReference type="NCBI Taxonomy" id="6238"/>
    <lineage>
        <taxon>Eukaryota</taxon>
        <taxon>Metazoa</taxon>
        <taxon>Ecdysozoa</taxon>
        <taxon>Nematoda</taxon>
        <taxon>Chromadorea</taxon>
        <taxon>Rhabditida</taxon>
        <taxon>Rhabditina</taxon>
        <taxon>Rhabditomorpha</taxon>
        <taxon>Rhabditoidea</taxon>
        <taxon>Rhabditidae</taxon>
        <taxon>Peloderinae</taxon>
        <taxon>Caenorhabditis</taxon>
    </lineage>
</organism>
<dbReference type="EMBL" id="CP090892">
    <property type="protein sequence ID" value="ULU09088.1"/>
    <property type="molecule type" value="Genomic_DNA"/>
</dbReference>
<sequence length="387" mass="43442">MVSLRSGNRTTRPSPKEVEKNEAPKPEDTPRRRVGSGPRATKKVFDEPEIEDENEQEKNVPPVTPRSSRRVASKTAETAQSAEEPTFDEVEVTQVKAVKRGSQTIPDEKEGDKASPEKLNPDGSPVMTLRSSRRLAPKTETPENIENALDLVEKKILKNQEASDISPVKKQGSPKACSVETSDDLSEDMSTERKIEGSKDVFLNSSDETDDVPETDYEEEPMEVGEEEPKDTRVENTEVVYSDDDDDEPMEISSKKPEMPITEEKADSDGDMPRKITSKVVNELYEEPKSAMAKILEKKAKQTEKSAAKKLKKRNKKKEAKKITDGVFQVKMKNSKAKFNVVTLKKGVQKILEPEVNFREELLKSRTAGTRCADTEKYLQRAAWVSK</sequence>
<protein>
    <submittedName>
        <fullName evidence="2">Uncharacterized protein</fullName>
    </submittedName>
</protein>
<feature type="compositionally biased region" description="Basic and acidic residues" evidence="1">
    <location>
        <begin position="190"/>
        <end position="199"/>
    </location>
</feature>
<feature type="compositionally biased region" description="Basic and acidic residues" evidence="1">
    <location>
        <begin position="253"/>
        <end position="274"/>
    </location>
</feature>